<name>A0A1I7HYF9_9BACL</name>
<keyword evidence="11" id="KW-1185">Reference proteome</keyword>
<feature type="transmembrane region" description="Helical" evidence="8">
    <location>
        <begin position="330"/>
        <end position="353"/>
    </location>
</feature>
<dbReference type="PANTHER" id="PTHR23513">
    <property type="entry name" value="INTEGRAL MEMBRANE EFFLUX PROTEIN-RELATED"/>
    <property type="match status" value="1"/>
</dbReference>
<evidence type="ECO:0000256" key="1">
    <source>
        <dbReference type="ARBA" id="ARBA00004651"/>
    </source>
</evidence>
<reference evidence="11" key="1">
    <citation type="submission" date="2016-10" db="EMBL/GenBank/DDBJ databases">
        <authorList>
            <person name="Varghese N."/>
        </authorList>
    </citation>
    <scope>NUCLEOTIDE SEQUENCE [LARGE SCALE GENOMIC DNA]</scope>
    <source>
        <strain evidence="11">DSM 17980</strain>
    </source>
</reference>
<feature type="transmembrane region" description="Helical" evidence="8">
    <location>
        <begin position="49"/>
        <end position="69"/>
    </location>
</feature>
<gene>
    <name evidence="10" type="ORF">SAMN05421543_105176</name>
</gene>
<keyword evidence="3" id="KW-1003">Cell membrane</keyword>
<feature type="region of interest" description="Disordered" evidence="7">
    <location>
        <begin position="424"/>
        <end position="477"/>
    </location>
</feature>
<dbReference type="PROSITE" id="PS50850">
    <property type="entry name" value="MFS"/>
    <property type="match status" value="1"/>
</dbReference>
<evidence type="ECO:0000256" key="5">
    <source>
        <dbReference type="ARBA" id="ARBA00022989"/>
    </source>
</evidence>
<keyword evidence="4 8" id="KW-0812">Transmembrane</keyword>
<feature type="transmembrane region" description="Helical" evidence="8">
    <location>
        <begin position="392"/>
        <end position="413"/>
    </location>
</feature>
<dbReference type="SUPFAM" id="SSF103473">
    <property type="entry name" value="MFS general substrate transporter"/>
    <property type="match status" value="1"/>
</dbReference>
<dbReference type="Pfam" id="PF07690">
    <property type="entry name" value="MFS_1"/>
    <property type="match status" value="1"/>
</dbReference>
<keyword evidence="5 8" id="KW-1133">Transmembrane helix</keyword>
<evidence type="ECO:0000259" key="9">
    <source>
        <dbReference type="PROSITE" id="PS50850"/>
    </source>
</evidence>
<dbReference type="GO" id="GO:0022857">
    <property type="term" value="F:transmembrane transporter activity"/>
    <property type="evidence" value="ECO:0007669"/>
    <property type="project" value="InterPro"/>
</dbReference>
<sequence>MTLRGAAMNLIRQKEFRKLWLAQVVSQFGDGVTDLAIVVLVALGSDQAWMVGCVLFAQLLPTSVLGPFFGPLADRLPRKRLMVCADLYRVCVVLAMIPAARHPMVLIVLVALHGLGTALFAPARSAVIPQVVGEAHVAEAQAISQSTWSAMRIAGPAVGGTLLALHNVPLIFILDACTFVLSAVLIATLHVGNAADVVAAEKETGNEPGYDAEKESYLDALRSGVRHVVQVPALRFLLLLFIPVTLAAGVFNTTYNVVLLQVFQVPKVHFGLMESAFAAGTIVGALFAPAVLKRVRPSTTLMATCGLLGISFIAVLALNQLQLFFGLVPIYAWAMVTGILNALVNIPVSSLFITITPAEFRGRGAALLQAAVNLGSMAGVLSGGWLSAAFGALTATSVSGLMLVMTAVTFPWLKGYRALHAVPSRQRKDRRSQDDRGKDGYRQRDRRQDGRGKDDPPMNWTLSQTGENAHVETETTP</sequence>
<evidence type="ECO:0000256" key="7">
    <source>
        <dbReference type="SAM" id="MobiDB-lite"/>
    </source>
</evidence>
<evidence type="ECO:0000256" key="3">
    <source>
        <dbReference type="ARBA" id="ARBA00022475"/>
    </source>
</evidence>
<feature type="transmembrane region" description="Helical" evidence="8">
    <location>
        <begin position="275"/>
        <end position="292"/>
    </location>
</feature>
<feature type="domain" description="Major facilitator superfamily (MFS) profile" evidence="9">
    <location>
        <begin position="1"/>
        <end position="417"/>
    </location>
</feature>
<dbReference type="PANTHER" id="PTHR23513:SF6">
    <property type="entry name" value="MAJOR FACILITATOR SUPERFAMILY ASSOCIATED DOMAIN-CONTAINING PROTEIN"/>
    <property type="match status" value="1"/>
</dbReference>
<feature type="transmembrane region" description="Helical" evidence="8">
    <location>
        <begin position="365"/>
        <end position="386"/>
    </location>
</feature>
<protein>
    <submittedName>
        <fullName evidence="10">Predicted arabinose efflux permease, MFS family</fullName>
    </submittedName>
</protein>
<keyword evidence="2" id="KW-0813">Transport</keyword>
<dbReference type="AlphaFoldDB" id="A0A1I7HYF9"/>
<evidence type="ECO:0000256" key="6">
    <source>
        <dbReference type="ARBA" id="ARBA00023136"/>
    </source>
</evidence>
<accession>A0A1I7HYF9</accession>
<dbReference type="CDD" id="cd06173">
    <property type="entry name" value="MFS_MefA_like"/>
    <property type="match status" value="1"/>
</dbReference>
<proteinExistence type="predicted"/>
<keyword evidence="6 8" id="KW-0472">Membrane</keyword>
<dbReference type="GO" id="GO:0005886">
    <property type="term" value="C:plasma membrane"/>
    <property type="evidence" value="ECO:0007669"/>
    <property type="project" value="UniProtKB-SubCell"/>
</dbReference>
<evidence type="ECO:0000256" key="4">
    <source>
        <dbReference type="ARBA" id="ARBA00022692"/>
    </source>
</evidence>
<evidence type="ECO:0000256" key="8">
    <source>
        <dbReference type="SAM" id="Phobius"/>
    </source>
</evidence>
<feature type="transmembrane region" description="Helical" evidence="8">
    <location>
        <begin position="236"/>
        <end position="255"/>
    </location>
</feature>
<feature type="compositionally biased region" description="Basic and acidic residues" evidence="7">
    <location>
        <begin position="431"/>
        <end position="456"/>
    </location>
</feature>
<dbReference type="InterPro" id="IPR011701">
    <property type="entry name" value="MFS"/>
</dbReference>
<dbReference type="Gene3D" id="1.20.1250.20">
    <property type="entry name" value="MFS general substrate transporter like domains"/>
    <property type="match status" value="2"/>
</dbReference>
<feature type="transmembrane region" description="Helical" evidence="8">
    <location>
        <begin position="20"/>
        <end position="43"/>
    </location>
</feature>
<organism evidence="10 11">
    <name type="scientific">Alicyclobacillus macrosporangiidus</name>
    <dbReference type="NCBI Taxonomy" id="392015"/>
    <lineage>
        <taxon>Bacteria</taxon>
        <taxon>Bacillati</taxon>
        <taxon>Bacillota</taxon>
        <taxon>Bacilli</taxon>
        <taxon>Bacillales</taxon>
        <taxon>Alicyclobacillaceae</taxon>
        <taxon>Alicyclobacillus</taxon>
    </lineage>
</organism>
<dbReference type="EMBL" id="FPBV01000005">
    <property type="protein sequence ID" value="SFU65758.1"/>
    <property type="molecule type" value="Genomic_DNA"/>
</dbReference>
<dbReference type="InterPro" id="IPR020846">
    <property type="entry name" value="MFS_dom"/>
</dbReference>
<dbReference type="OrthoDB" id="2370632at2"/>
<dbReference type="InterPro" id="IPR036259">
    <property type="entry name" value="MFS_trans_sf"/>
</dbReference>
<feature type="transmembrane region" description="Helical" evidence="8">
    <location>
        <begin position="299"/>
        <end position="318"/>
    </location>
</feature>
<dbReference type="Proteomes" id="UP000183508">
    <property type="component" value="Unassembled WGS sequence"/>
</dbReference>
<comment type="subcellular location">
    <subcellularLocation>
        <location evidence="1">Cell membrane</location>
        <topology evidence="1">Multi-pass membrane protein</topology>
    </subcellularLocation>
</comment>
<evidence type="ECO:0000313" key="11">
    <source>
        <dbReference type="Proteomes" id="UP000183508"/>
    </source>
</evidence>
<evidence type="ECO:0000313" key="10">
    <source>
        <dbReference type="EMBL" id="SFU65758.1"/>
    </source>
</evidence>
<evidence type="ECO:0000256" key="2">
    <source>
        <dbReference type="ARBA" id="ARBA00022448"/>
    </source>
</evidence>